<dbReference type="RefSeq" id="WP_133163023.1">
    <property type="nucleotide sequence ID" value="NZ_PPXC01000059.1"/>
</dbReference>
<comment type="caution">
    <text evidence="1">The sequence shown here is derived from an EMBL/GenBank/DDBJ whole genome shotgun (WGS) entry which is preliminary data.</text>
</comment>
<organism evidence="1 2">
    <name type="scientific">Arthrobacter glacialis</name>
    <dbReference type="NCBI Taxonomy" id="1664"/>
    <lineage>
        <taxon>Bacteria</taxon>
        <taxon>Bacillati</taxon>
        <taxon>Actinomycetota</taxon>
        <taxon>Actinomycetes</taxon>
        <taxon>Micrococcales</taxon>
        <taxon>Micrococcaceae</taxon>
        <taxon>Arthrobacter</taxon>
    </lineage>
</organism>
<dbReference type="Proteomes" id="UP000237061">
    <property type="component" value="Unassembled WGS sequence"/>
</dbReference>
<evidence type="ECO:0000313" key="2">
    <source>
        <dbReference type="Proteomes" id="UP000237061"/>
    </source>
</evidence>
<dbReference type="EMBL" id="PPXC01000059">
    <property type="protein sequence ID" value="POH71560.1"/>
    <property type="molecule type" value="Genomic_DNA"/>
</dbReference>
<protein>
    <submittedName>
        <fullName evidence="1">Uncharacterized protein</fullName>
    </submittedName>
</protein>
<gene>
    <name evidence="1" type="ORF">CVS27_20430</name>
</gene>
<name>A0A2S3ZQS8_ARTGL</name>
<feature type="non-terminal residue" evidence="1">
    <location>
        <position position="1"/>
    </location>
</feature>
<dbReference type="AlphaFoldDB" id="A0A2S3ZQS8"/>
<evidence type="ECO:0000313" key="1">
    <source>
        <dbReference type="EMBL" id="POH71560.1"/>
    </source>
</evidence>
<proteinExistence type="predicted"/>
<keyword evidence="2" id="KW-1185">Reference proteome</keyword>
<reference evidence="1 2" key="1">
    <citation type="submission" date="2018-01" db="EMBL/GenBank/DDBJ databases">
        <title>Arthrobacter sp. nov., from glaciers in China.</title>
        <authorList>
            <person name="Liu Q."/>
            <person name="Xin Y.-H."/>
        </authorList>
    </citation>
    <scope>NUCLEOTIDE SEQUENCE [LARGE SCALE GENOMIC DNA]</scope>
    <source>
        <strain evidence="1 2">HLT2-12-2</strain>
    </source>
</reference>
<sequence length="78" mass="8331">KPGPAEQLEGIRAAVKAAEIPICGTRDGFDYVLESDLMVHDPKLKLSTLIRAEKLPTVEAKPGVVMVGIPVAPLQLDL</sequence>
<accession>A0A2S3ZQS8</accession>